<gene>
    <name evidence="3" type="ORF">HYZ11_01205</name>
</gene>
<dbReference type="SUPFAM" id="SSF51556">
    <property type="entry name" value="Metallo-dependent hydrolases"/>
    <property type="match status" value="1"/>
</dbReference>
<dbReference type="GO" id="GO:0016787">
    <property type="term" value="F:hydrolase activity"/>
    <property type="evidence" value="ECO:0007669"/>
    <property type="project" value="InterPro"/>
</dbReference>
<dbReference type="AlphaFoldDB" id="A0A932MNH8"/>
<reference evidence="3" key="1">
    <citation type="submission" date="2020-07" db="EMBL/GenBank/DDBJ databases">
        <title>Huge and variable diversity of episymbiotic CPR bacteria and DPANN archaea in groundwater ecosystems.</title>
        <authorList>
            <person name="He C.Y."/>
            <person name="Keren R."/>
            <person name="Whittaker M."/>
            <person name="Farag I.F."/>
            <person name="Doudna J."/>
            <person name="Cate J.H.D."/>
            <person name="Banfield J.F."/>
        </authorList>
    </citation>
    <scope>NUCLEOTIDE SEQUENCE</scope>
    <source>
        <strain evidence="3">NC_groundwater_763_Ag_S-0.2um_68_21</strain>
    </source>
</reference>
<dbReference type="InterPro" id="IPR006680">
    <property type="entry name" value="Amidohydro-rel"/>
</dbReference>
<dbReference type="EMBL" id="JACPUR010000001">
    <property type="protein sequence ID" value="MBI3126206.1"/>
    <property type="molecule type" value="Genomic_DNA"/>
</dbReference>
<organism evidence="3 4">
    <name type="scientific">Tectimicrobiota bacterium</name>
    <dbReference type="NCBI Taxonomy" id="2528274"/>
    <lineage>
        <taxon>Bacteria</taxon>
        <taxon>Pseudomonadati</taxon>
        <taxon>Nitrospinota/Tectimicrobiota group</taxon>
        <taxon>Candidatus Tectimicrobiota</taxon>
    </lineage>
</organism>
<dbReference type="Proteomes" id="UP000782312">
    <property type="component" value="Unassembled WGS sequence"/>
</dbReference>
<dbReference type="Pfam" id="PF04909">
    <property type="entry name" value="Amidohydro_2"/>
    <property type="match status" value="1"/>
</dbReference>
<accession>A0A932MNH8</accession>
<feature type="domain" description="Amidohydrolase-related" evidence="2">
    <location>
        <begin position="88"/>
        <end position="326"/>
    </location>
</feature>
<dbReference type="PANTHER" id="PTHR21240">
    <property type="entry name" value="2-AMINO-3-CARBOXYLMUCONATE-6-SEMIALDEHYDE DECARBOXYLASE"/>
    <property type="match status" value="1"/>
</dbReference>
<dbReference type="GO" id="GO:0019748">
    <property type="term" value="P:secondary metabolic process"/>
    <property type="evidence" value="ECO:0007669"/>
    <property type="project" value="TreeGrafter"/>
</dbReference>
<comment type="caution">
    <text evidence="3">The sequence shown here is derived from an EMBL/GenBank/DDBJ whole genome shotgun (WGS) entry which is preliminary data.</text>
</comment>
<dbReference type="GO" id="GO:0016831">
    <property type="term" value="F:carboxy-lyase activity"/>
    <property type="evidence" value="ECO:0007669"/>
    <property type="project" value="InterPro"/>
</dbReference>
<dbReference type="GO" id="GO:0005737">
    <property type="term" value="C:cytoplasm"/>
    <property type="evidence" value="ECO:0007669"/>
    <property type="project" value="TreeGrafter"/>
</dbReference>
<keyword evidence="1" id="KW-0456">Lyase</keyword>
<evidence type="ECO:0000313" key="4">
    <source>
        <dbReference type="Proteomes" id="UP000782312"/>
    </source>
</evidence>
<evidence type="ECO:0000256" key="1">
    <source>
        <dbReference type="ARBA" id="ARBA00023239"/>
    </source>
</evidence>
<protein>
    <submittedName>
        <fullName evidence="3">Amidohydrolase</fullName>
    </submittedName>
</protein>
<dbReference type="InterPro" id="IPR032465">
    <property type="entry name" value="ACMSD"/>
</dbReference>
<evidence type="ECO:0000313" key="3">
    <source>
        <dbReference type="EMBL" id="MBI3126206.1"/>
    </source>
</evidence>
<proteinExistence type="predicted"/>
<sequence length="326" mass="35557">MRIDVQTHHMPAAYVKALQGRSAYPRFEKKGDQWWALGTPHDTLPMAPKLLTLSMKVEEMEASGVDFSLLSINIPGPDLAPDPREADDLARISNDGIAEAAAAHPGKLRGVANLGYGDMKAAARELERCLKDLNFAALQVFAYVGAKRPLDAPELDPIWAILEERGAPLVLHPGPSPASPIYADHWLGPMVGFLFDESLAALRLILGGVLERHPRLKVLLPHGGATLPLLIGRVDSLSQRYRDDKSLALPHPPSHYFARFHTDTVVHSREGLAFALQQMGAGRVMFATDSPWVPMKRHVEIVESLGLTPAEAGEVWSGTAKAFFGL</sequence>
<evidence type="ECO:0000259" key="2">
    <source>
        <dbReference type="Pfam" id="PF04909"/>
    </source>
</evidence>
<dbReference type="InterPro" id="IPR032466">
    <property type="entry name" value="Metal_Hydrolase"/>
</dbReference>
<name>A0A932MNH8_UNCTE</name>
<dbReference type="PANTHER" id="PTHR21240:SF28">
    <property type="entry name" value="ISO-OROTATE DECARBOXYLASE (EUROFUNG)"/>
    <property type="match status" value="1"/>
</dbReference>
<dbReference type="Gene3D" id="3.20.20.140">
    <property type="entry name" value="Metal-dependent hydrolases"/>
    <property type="match status" value="1"/>
</dbReference>